<dbReference type="EMBL" id="GL385397">
    <property type="protein sequence ID" value="EJT77081.1"/>
    <property type="molecule type" value="Genomic_DNA"/>
</dbReference>
<dbReference type="AlphaFoldDB" id="J3P0E8"/>
<protein>
    <submittedName>
        <fullName evidence="2 3">Uncharacterized protein</fullName>
    </submittedName>
</protein>
<proteinExistence type="predicted"/>
<name>J3P0E8_GAET3</name>
<evidence type="ECO:0000256" key="1">
    <source>
        <dbReference type="SAM" id="MobiDB-lite"/>
    </source>
</evidence>
<dbReference type="EnsemblFungi" id="EJT77081">
    <property type="protein sequence ID" value="EJT77081"/>
    <property type="gene ID" value="GGTG_06995"/>
</dbReference>
<dbReference type="VEuPathDB" id="FungiDB:GGTG_06995"/>
<evidence type="ECO:0000313" key="2">
    <source>
        <dbReference type="EMBL" id="EJT77081.1"/>
    </source>
</evidence>
<dbReference type="HOGENOM" id="CLU_2061629_0_0_1"/>
<reference evidence="3" key="4">
    <citation type="journal article" date="2015" name="G3 (Bethesda)">
        <title>Genome sequences of three phytopathogenic species of the Magnaporthaceae family of fungi.</title>
        <authorList>
            <person name="Okagaki L.H."/>
            <person name="Nunes C.C."/>
            <person name="Sailsbery J."/>
            <person name="Clay B."/>
            <person name="Brown D."/>
            <person name="John T."/>
            <person name="Oh Y."/>
            <person name="Young N."/>
            <person name="Fitzgerald M."/>
            <person name="Haas B.J."/>
            <person name="Zeng Q."/>
            <person name="Young S."/>
            <person name="Adiconis X."/>
            <person name="Fan L."/>
            <person name="Levin J.Z."/>
            <person name="Mitchell T.K."/>
            <person name="Okubara P.A."/>
            <person name="Farman M.L."/>
            <person name="Kohn L.M."/>
            <person name="Birren B."/>
            <person name="Ma L.-J."/>
            <person name="Dean R.A."/>
        </authorList>
    </citation>
    <scope>NUCLEOTIDE SEQUENCE</scope>
    <source>
        <strain evidence="3">R3-111a-1</strain>
    </source>
</reference>
<sequence>MASGNGKVLEESNRACVGGRVQVELARRVEPTRENYRLKNVASGRLGGMLGLISDISSKRQSKTRTNEMLKSLYVQRPARFNTYHHTHWNIRDPVRSPLVKPRPPHPLCALNGLDQAED</sequence>
<reference evidence="2" key="2">
    <citation type="submission" date="2010-07" db="EMBL/GenBank/DDBJ databases">
        <authorList>
            <consortium name="The Broad Institute Genome Sequencing Platform"/>
            <consortium name="Broad Institute Genome Sequencing Center for Infectious Disease"/>
            <person name="Ma L.-J."/>
            <person name="Dead R."/>
            <person name="Young S."/>
            <person name="Zeng Q."/>
            <person name="Koehrsen M."/>
            <person name="Alvarado L."/>
            <person name="Berlin A."/>
            <person name="Chapman S.B."/>
            <person name="Chen Z."/>
            <person name="Freedman E."/>
            <person name="Gellesch M."/>
            <person name="Goldberg J."/>
            <person name="Griggs A."/>
            <person name="Gujja S."/>
            <person name="Heilman E.R."/>
            <person name="Heiman D."/>
            <person name="Hepburn T."/>
            <person name="Howarth C."/>
            <person name="Jen D."/>
            <person name="Larson L."/>
            <person name="Mehta T."/>
            <person name="Neiman D."/>
            <person name="Pearson M."/>
            <person name="Roberts A."/>
            <person name="Saif S."/>
            <person name="Shea T."/>
            <person name="Shenoy N."/>
            <person name="Sisk P."/>
            <person name="Stolte C."/>
            <person name="Sykes S."/>
            <person name="Walk T."/>
            <person name="White J."/>
            <person name="Yandava C."/>
            <person name="Haas B."/>
            <person name="Nusbaum C."/>
            <person name="Birren B."/>
        </authorList>
    </citation>
    <scope>NUCLEOTIDE SEQUENCE</scope>
    <source>
        <strain evidence="2">R3-111a-1</strain>
    </source>
</reference>
<evidence type="ECO:0000313" key="3">
    <source>
        <dbReference type="EnsemblFungi" id="EJT77081"/>
    </source>
</evidence>
<dbReference type="OrthoDB" id="3868412at2759"/>
<reference evidence="4" key="1">
    <citation type="submission" date="2010-07" db="EMBL/GenBank/DDBJ databases">
        <title>The genome sequence of Gaeumannomyces graminis var. tritici strain R3-111a-1.</title>
        <authorList>
            <consortium name="The Broad Institute Genome Sequencing Platform"/>
            <person name="Ma L.-J."/>
            <person name="Dead R."/>
            <person name="Young S."/>
            <person name="Zeng Q."/>
            <person name="Koehrsen M."/>
            <person name="Alvarado L."/>
            <person name="Berlin A."/>
            <person name="Chapman S.B."/>
            <person name="Chen Z."/>
            <person name="Freedman E."/>
            <person name="Gellesch M."/>
            <person name="Goldberg J."/>
            <person name="Griggs A."/>
            <person name="Gujja S."/>
            <person name="Heilman E.R."/>
            <person name="Heiman D."/>
            <person name="Hepburn T."/>
            <person name="Howarth C."/>
            <person name="Jen D."/>
            <person name="Larson L."/>
            <person name="Mehta T."/>
            <person name="Neiman D."/>
            <person name="Pearson M."/>
            <person name="Roberts A."/>
            <person name="Saif S."/>
            <person name="Shea T."/>
            <person name="Shenoy N."/>
            <person name="Sisk P."/>
            <person name="Stolte C."/>
            <person name="Sykes S."/>
            <person name="Walk T."/>
            <person name="White J."/>
            <person name="Yandava C."/>
            <person name="Haas B."/>
            <person name="Nusbaum C."/>
            <person name="Birren B."/>
        </authorList>
    </citation>
    <scope>NUCLEOTIDE SEQUENCE [LARGE SCALE GENOMIC DNA]</scope>
    <source>
        <strain evidence="4">R3-111a-1</strain>
    </source>
</reference>
<gene>
    <name evidence="3" type="primary">20347453</name>
    <name evidence="2" type="ORF">GGTG_06995</name>
</gene>
<dbReference type="RefSeq" id="XP_009223081.1">
    <property type="nucleotide sequence ID" value="XM_009224817.1"/>
</dbReference>
<dbReference type="Proteomes" id="UP000006039">
    <property type="component" value="Unassembled WGS sequence"/>
</dbReference>
<reference evidence="2" key="3">
    <citation type="submission" date="2010-09" db="EMBL/GenBank/DDBJ databases">
        <title>Annotation of Gaeumannomyces graminis var. tritici R3-111a-1.</title>
        <authorList>
            <consortium name="The Broad Institute Genome Sequencing Platform"/>
            <person name="Ma L.-J."/>
            <person name="Dead R."/>
            <person name="Young S.K."/>
            <person name="Zeng Q."/>
            <person name="Gargeya S."/>
            <person name="Fitzgerald M."/>
            <person name="Haas B."/>
            <person name="Abouelleil A."/>
            <person name="Alvarado L."/>
            <person name="Arachchi H.M."/>
            <person name="Berlin A."/>
            <person name="Brown A."/>
            <person name="Chapman S.B."/>
            <person name="Chen Z."/>
            <person name="Dunbar C."/>
            <person name="Freedman E."/>
            <person name="Gearin G."/>
            <person name="Gellesch M."/>
            <person name="Goldberg J."/>
            <person name="Griggs A."/>
            <person name="Gujja S."/>
            <person name="Heiman D."/>
            <person name="Howarth C."/>
            <person name="Larson L."/>
            <person name="Lui A."/>
            <person name="MacDonald P.J.P."/>
            <person name="Mehta T."/>
            <person name="Montmayeur A."/>
            <person name="Murphy C."/>
            <person name="Neiman D."/>
            <person name="Pearson M."/>
            <person name="Priest M."/>
            <person name="Roberts A."/>
            <person name="Saif S."/>
            <person name="Shea T."/>
            <person name="Shenoy N."/>
            <person name="Sisk P."/>
            <person name="Stolte C."/>
            <person name="Sykes S."/>
            <person name="Yandava C."/>
            <person name="Wortman J."/>
            <person name="Nusbaum C."/>
            <person name="Birren B."/>
        </authorList>
    </citation>
    <scope>NUCLEOTIDE SEQUENCE</scope>
    <source>
        <strain evidence="2">R3-111a-1</strain>
    </source>
</reference>
<reference evidence="3" key="5">
    <citation type="submission" date="2018-04" db="UniProtKB">
        <authorList>
            <consortium name="EnsemblFungi"/>
        </authorList>
    </citation>
    <scope>IDENTIFICATION</scope>
    <source>
        <strain evidence="3">R3-111a-1</strain>
    </source>
</reference>
<keyword evidence="4" id="KW-1185">Reference proteome</keyword>
<accession>J3P0E8</accession>
<evidence type="ECO:0000313" key="4">
    <source>
        <dbReference type="Proteomes" id="UP000006039"/>
    </source>
</evidence>
<feature type="region of interest" description="Disordered" evidence="1">
    <location>
        <begin position="96"/>
        <end position="119"/>
    </location>
</feature>
<dbReference type="GeneID" id="20347453"/>
<organism evidence="2">
    <name type="scientific">Gaeumannomyces tritici (strain R3-111a-1)</name>
    <name type="common">Wheat and barley take-all root rot fungus</name>
    <name type="synonym">Gaeumannomyces graminis var. tritici</name>
    <dbReference type="NCBI Taxonomy" id="644352"/>
    <lineage>
        <taxon>Eukaryota</taxon>
        <taxon>Fungi</taxon>
        <taxon>Dikarya</taxon>
        <taxon>Ascomycota</taxon>
        <taxon>Pezizomycotina</taxon>
        <taxon>Sordariomycetes</taxon>
        <taxon>Sordariomycetidae</taxon>
        <taxon>Magnaporthales</taxon>
        <taxon>Magnaporthaceae</taxon>
        <taxon>Gaeumannomyces</taxon>
    </lineage>
</organism>